<evidence type="ECO:0000259" key="1">
    <source>
        <dbReference type="Pfam" id="PF04536"/>
    </source>
</evidence>
<evidence type="ECO:0000313" key="3">
    <source>
        <dbReference type="Proteomes" id="UP001162802"/>
    </source>
</evidence>
<dbReference type="PANTHER" id="PTHR30373">
    <property type="entry name" value="UPF0603 PROTEIN YGCG"/>
    <property type="match status" value="1"/>
</dbReference>
<keyword evidence="3" id="KW-1185">Reference proteome</keyword>
<feature type="domain" description="TPM" evidence="1">
    <location>
        <begin position="14"/>
        <end position="137"/>
    </location>
</feature>
<dbReference type="PANTHER" id="PTHR30373:SF2">
    <property type="entry name" value="UPF0603 PROTEIN YGCG"/>
    <property type="match status" value="1"/>
</dbReference>
<dbReference type="EMBL" id="JALHAT010000010">
    <property type="protein sequence ID" value="MCJ1960630.1"/>
    <property type="molecule type" value="Genomic_DNA"/>
</dbReference>
<dbReference type="InterPro" id="IPR007621">
    <property type="entry name" value="TPM_dom"/>
</dbReference>
<accession>A0ABT0ABQ6</accession>
<gene>
    <name evidence="2" type="ORF">MTR65_08065</name>
</gene>
<organism evidence="2 3">
    <name type="scientific">Novosphingobium mangrovi</name>
    <name type="common">ex Hu et al. 2023</name>
    <dbReference type="NCBI Taxonomy" id="2930094"/>
    <lineage>
        <taxon>Bacteria</taxon>
        <taxon>Pseudomonadati</taxon>
        <taxon>Pseudomonadota</taxon>
        <taxon>Alphaproteobacteria</taxon>
        <taxon>Sphingomonadales</taxon>
        <taxon>Sphingomonadaceae</taxon>
        <taxon>Novosphingobium</taxon>
    </lineage>
</organism>
<dbReference type="Proteomes" id="UP001162802">
    <property type="component" value="Unassembled WGS sequence"/>
</dbReference>
<name>A0ABT0ABQ6_9SPHN</name>
<dbReference type="Gene3D" id="3.10.310.50">
    <property type="match status" value="1"/>
</dbReference>
<protein>
    <submittedName>
        <fullName evidence="2">TPM domain-containing protein</fullName>
    </submittedName>
</protein>
<evidence type="ECO:0000313" key="2">
    <source>
        <dbReference type="EMBL" id="MCJ1960630.1"/>
    </source>
</evidence>
<dbReference type="RefSeq" id="WP_243798944.1">
    <property type="nucleotide sequence ID" value="NZ_JALHAT010000010.1"/>
</dbReference>
<sequence length="140" mass="14861">MSAPAPALALTGRVVDAANILSAQEEDVLSDRLAALEARTGHQMVVATTPDLQGQAIAHYSLALARAWRIGRAHHDDGVLILVAPHEKSARIEVGYGLEDQLTDPLCAEIMDDVMVPRFRKSDYAAGLSAGVDALIALLP</sequence>
<reference evidence="2" key="1">
    <citation type="submission" date="2022-03" db="EMBL/GenBank/DDBJ databases">
        <title>Identification of a novel bacterium isolated from mangrove sediments.</title>
        <authorList>
            <person name="Pan X."/>
        </authorList>
    </citation>
    <scope>NUCLEOTIDE SEQUENCE</scope>
    <source>
        <strain evidence="2">B2637</strain>
    </source>
</reference>
<dbReference type="Pfam" id="PF04536">
    <property type="entry name" value="TPM_phosphatase"/>
    <property type="match status" value="1"/>
</dbReference>
<proteinExistence type="predicted"/>
<comment type="caution">
    <text evidence="2">The sequence shown here is derived from an EMBL/GenBank/DDBJ whole genome shotgun (WGS) entry which is preliminary data.</text>
</comment>